<comment type="caution">
    <text evidence="1">The sequence shown here is derived from an EMBL/GenBank/DDBJ whole genome shotgun (WGS) entry which is preliminary data.</text>
</comment>
<proteinExistence type="predicted"/>
<gene>
    <name evidence="1" type="ORF">LCGC14_0474640</name>
</gene>
<protein>
    <submittedName>
        <fullName evidence="1">Uncharacterized protein</fullName>
    </submittedName>
</protein>
<evidence type="ECO:0000313" key="1">
    <source>
        <dbReference type="EMBL" id="KKN66174.1"/>
    </source>
</evidence>
<name>A0A0F9SGI5_9ZZZZ</name>
<sequence>MYTLETGLESYQGTNIDDLNIGDLCVGLHDESKGHILLKVRGNLDHDFVIDLTDPQLPTWIGHYNVRVRKLSPGESITLTVA</sequence>
<reference evidence="1" key="1">
    <citation type="journal article" date="2015" name="Nature">
        <title>Complex archaea that bridge the gap between prokaryotes and eukaryotes.</title>
        <authorList>
            <person name="Spang A."/>
            <person name="Saw J.H."/>
            <person name="Jorgensen S.L."/>
            <person name="Zaremba-Niedzwiedzka K."/>
            <person name="Martijn J."/>
            <person name="Lind A.E."/>
            <person name="van Eijk R."/>
            <person name="Schleper C."/>
            <person name="Guy L."/>
            <person name="Ettema T.J."/>
        </authorList>
    </citation>
    <scope>NUCLEOTIDE SEQUENCE</scope>
</reference>
<accession>A0A0F9SGI5</accession>
<dbReference type="EMBL" id="LAZR01000509">
    <property type="protein sequence ID" value="KKN66174.1"/>
    <property type="molecule type" value="Genomic_DNA"/>
</dbReference>
<organism evidence="1">
    <name type="scientific">marine sediment metagenome</name>
    <dbReference type="NCBI Taxonomy" id="412755"/>
    <lineage>
        <taxon>unclassified sequences</taxon>
        <taxon>metagenomes</taxon>
        <taxon>ecological metagenomes</taxon>
    </lineage>
</organism>
<dbReference type="AlphaFoldDB" id="A0A0F9SGI5"/>